<keyword evidence="2" id="KW-1185">Reference proteome</keyword>
<comment type="caution">
    <text evidence="1">The sequence shown here is derived from an EMBL/GenBank/DDBJ whole genome shotgun (WGS) entry which is preliminary data.</text>
</comment>
<sequence>MKTLTSLAKGTAPLRAIAITADAVAGTRTTVAHGLVDTLGRKVEPEIVDFVPDIADADGAIATPIVFHKVSVDDTNVVFRCNVASATGTLYVG</sequence>
<dbReference type="RefSeq" id="WP_008481106.1">
    <property type="nucleotide sequence ID" value="NZ_CAGS01000550.1"/>
</dbReference>
<reference evidence="1 2" key="1">
    <citation type="journal article" date="2012" name="ISME J.">
        <title>Nitrification expanded: discovery, physiology and genomics of a nitrite-oxidizing bacterium from the phylum Chloroflexi.</title>
        <authorList>
            <person name="Sorokin D.Y."/>
            <person name="Lucker S."/>
            <person name="Vejmelkova D."/>
            <person name="Kostrikina N.A."/>
            <person name="Kleerebezem R."/>
            <person name="Rijpstra W.I."/>
            <person name="Damste J.S."/>
            <person name="Le Paslier D."/>
            <person name="Muyzer G."/>
            <person name="Wagner M."/>
            <person name="van Loosdrecht M.C."/>
            <person name="Daims H."/>
        </authorList>
    </citation>
    <scope>NUCLEOTIDE SEQUENCE [LARGE SCALE GENOMIC DNA]</scope>
    <source>
        <strain evidence="2">none</strain>
    </source>
</reference>
<protein>
    <submittedName>
        <fullName evidence="1">Uncharacterized protein</fullName>
    </submittedName>
</protein>
<accession>I4EMD7</accession>
<dbReference type="EMBL" id="CAGS01000550">
    <property type="protein sequence ID" value="CCF85850.1"/>
    <property type="molecule type" value="Genomic_DNA"/>
</dbReference>
<dbReference type="AlphaFoldDB" id="I4EMD7"/>
<evidence type="ECO:0000313" key="1">
    <source>
        <dbReference type="EMBL" id="CCF85850.1"/>
    </source>
</evidence>
<organism evidence="1 2">
    <name type="scientific">Nitrolancea hollandica Lb</name>
    <dbReference type="NCBI Taxonomy" id="1129897"/>
    <lineage>
        <taxon>Bacteria</taxon>
        <taxon>Pseudomonadati</taxon>
        <taxon>Thermomicrobiota</taxon>
        <taxon>Thermomicrobia</taxon>
        <taxon>Sphaerobacterales</taxon>
        <taxon>Sphaerobacterineae</taxon>
        <taxon>Sphaerobacteraceae</taxon>
        <taxon>Nitrolancea</taxon>
    </lineage>
</organism>
<proteinExistence type="predicted"/>
<gene>
    <name evidence="1" type="ORF">NITHO_5940005</name>
</gene>
<dbReference type="Proteomes" id="UP000004221">
    <property type="component" value="Unassembled WGS sequence"/>
</dbReference>
<evidence type="ECO:0000313" key="2">
    <source>
        <dbReference type="Proteomes" id="UP000004221"/>
    </source>
</evidence>
<name>I4EMD7_9BACT</name>